<keyword evidence="3" id="KW-1185">Reference proteome</keyword>
<dbReference type="EMBL" id="VSRR010007231">
    <property type="protein sequence ID" value="MPC46488.1"/>
    <property type="molecule type" value="Genomic_DNA"/>
</dbReference>
<organism evidence="2 3">
    <name type="scientific">Portunus trituberculatus</name>
    <name type="common">Swimming crab</name>
    <name type="synonym">Neptunus trituberculatus</name>
    <dbReference type="NCBI Taxonomy" id="210409"/>
    <lineage>
        <taxon>Eukaryota</taxon>
        <taxon>Metazoa</taxon>
        <taxon>Ecdysozoa</taxon>
        <taxon>Arthropoda</taxon>
        <taxon>Crustacea</taxon>
        <taxon>Multicrustacea</taxon>
        <taxon>Malacostraca</taxon>
        <taxon>Eumalacostraca</taxon>
        <taxon>Eucarida</taxon>
        <taxon>Decapoda</taxon>
        <taxon>Pleocyemata</taxon>
        <taxon>Brachyura</taxon>
        <taxon>Eubrachyura</taxon>
        <taxon>Portunoidea</taxon>
        <taxon>Portunidae</taxon>
        <taxon>Portuninae</taxon>
        <taxon>Portunus</taxon>
    </lineage>
</organism>
<evidence type="ECO:0000313" key="3">
    <source>
        <dbReference type="Proteomes" id="UP000324222"/>
    </source>
</evidence>
<gene>
    <name evidence="2" type="ORF">E2C01_040208</name>
</gene>
<evidence type="ECO:0000256" key="1">
    <source>
        <dbReference type="SAM" id="MobiDB-lite"/>
    </source>
</evidence>
<proteinExistence type="predicted"/>
<dbReference type="AlphaFoldDB" id="A0A5B7FNC7"/>
<protein>
    <submittedName>
        <fullName evidence="2">Uncharacterized protein</fullName>
    </submittedName>
</protein>
<name>A0A5B7FNC7_PORTR</name>
<comment type="caution">
    <text evidence="2">The sequence shown here is derived from an EMBL/GenBank/DDBJ whole genome shotgun (WGS) entry which is preliminary data.</text>
</comment>
<evidence type="ECO:0000313" key="2">
    <source>
        <dbReference type="EMBL" id="MPC46488.1"/>
    </source>
</evidence>
<sequence>MCPSHCVNAGQHVESHLEERQLLLATTAEALRLWVLISDWSSLMYVTSAEAPTQVALRPSLGPTPGTRPGTEYHGHRPLLLPSPASL</sequence>
<accession>A0A5B7FNC7</accession>
<dbReference type="Proteomes" id="UP000324222">
    <property type="component" value="Unassembled WGS sequence"/>
</dbReference>
<reference evidence="2 3" key="1">
    <citation type="submission" date="2019-05" db="EMBL/GenBank/DDBJ databases">
        <title>Another draft genome of Portunus trituberculatus and its Hox gene families provides insights of decapod evolution.</title>
        <authorList>
            <person name="Jeong J.-H."/>
            <person name="Song I."/>
            <person name="Kim S."/>
            <person name="Choi T."/>
            <person name="Kim D."/>
            <person name="Ryu S."/>
            <person name="Kim W."/>
        </authorList>
    </citation>
    <scope>NUCLEOTIDE SEQUENCE [LARGE SCALE GENOMIC DNA]</scope>
    <source>
        <tissue evidence="2">Muscle</tissue>
    </source>
</reference>
<feature type="region of interest" description="Disordered" evidence="1">
    <location>
        <begin position="57"/>
        <end position="87"/>
    </location>
</feature>